<sequence length="1961" mass="223395">MSRLDRLATLLETGSNAIVRNTAADQLADLAKQHPHDALSLLARVYPFLLNKRWETRTAAARAFGGIVSHIPKWDPNQNDHDHNDDHDNTPDIKKESNDENDFDSELDTKLKNLMDNDQYESMLVSFEDYNLEEILDSGCVLLSTSTDAFDLFKNVVKNDLDQNKRIKISEFTKKTFFNTMNETPNIKTEVKSEDNHNNHNTEIKTEIKSEFEQNPQIKTEIKVEVKSEPCSKVSARMKALAKRKAKLNGNKSVNVDITQSSVSNQLEKSNLINDNSSKKHSLDITSQQNGEKLVIENKPLQETISSFAKFENHVWILQGVYELLIKSLFSPNWEIRHGATLGLREIIKHKDQAYSTGRVKGKTRAENDIRNKDTLHDLIVRLLAIFAMDRFGDYVSDTVIVPIRENAAQVLAAVIRWVDDPTLELVFGALCQLIQQNEIKKQCWEAKHGGLLGLRYFVSIKPEFLLSNNDFLLQTSNIVINCLRGNPDDIDKDDDIQTVAASILLPITNQIMILQKDLIKELLSVLWNCLVDLKDDLAAATGSVMDLLGSLCTEKIVSDILYEMSLNSTDWNFSKLVPRLYPFLRHSLSNVRKSVLKTLISFVEMDTTNNNIEHSMHDWVNDRILRLIFQNLLMERNDEILELSSQLYEKLINHLTSKSSIDSIFLNHIPSLIDLMITPVGLPRFNYSMNPSNIIRPSGQSMNMNDIQLTGLNYKSNSYGRSSLSDSSRKNKRKDSSTDNDSKKDKNQISLGIPESEYDLHVNIDAPMINCDVTLVSFDTIYKTRLYSAKAMGETLSRFSNVDNIFNVFNLILVNLKSNFLTSRLISAWIINEFFNNVIKQGKIDGVDYSKISNFISPYLLEFLTAPKTSLPFFKEIVPLLRTTRSHSTYMLSLFKEHAHLSSSKIKSIAVLVTGENDAGPGAFSINDAKDLVSNWFPNVYKSLSASIRISFGKSFELSKDRVQLSIEEVENEYNSRLNSVNASVAGAYIHSIVFDDNNKENKLPNKLNPIIRSLMDGIKLTESELIQKYISIDVAYLINKLIEEDRRNISDKMVKNIAGFLCVDPVEVPEITTFKDFKGILSLVRDGRDLVANNETDPKSKSTNENDEKSTVDYVIKGAIVKRRGGKYTLESLVELFKESLFDKLPKLKSLMLEPLNLLNGNINELSDKDGQSIIDSYELIKILFPWISRNLQDDVLSNIDIIIKGLNCEKSVFRYSSAKCLASIINTIPTRGFQLLVERVLPLMKNPIRVDDRQGSIECVYHVVQLMDSKILPYIVFLIVPILGRMSDSNNDIRLISASTFAQIIKLVPLESGIPDPVDMPESLLEGRQREREFLNQMMDPSKIETFSLPVSIQATLRKYQQDGVNWLYFLNKYHLHGILCDDMGLGKTLQTICMISSDHYMRNERYLKEKNEEDRKLPSLIVCPPSLTGHWEQEFNQYASFMKVVVYAGPPSVRNKLKVEIKNNLKDIDIVVSSYDVVRNDVEFLKNIDFNYYVLDEGHIIKNPKSALSKSVKMINANHRLILSGTPIQNNVVELWSLFDFLMPGFLGTYKQFDTKFAKPIALSRKSKGKKEQENGALVLESLHKQVLPFMLRRLKEDVLGDLPPKIIQDYYCNLSNLQKQLYKDFIQKQKKNVISDIENSNNLEDDEAENNKGDPKQHVFQVLQYMRKLCNHPSLVLTKDHPQFYEVCSYLKKYNMKLEDIEHAPKLLALKNLLKECGIGLIGNESNVISQHRALVFCQMKDMLDIVENELLKKHMPNVTYLRMDGSTDARYRQNIVKKFNDDPSIDLLLLTTKVGGLGLNLTGADTVIFVEHDWNPMNDLQAMDRAHRLGQKRVVNVYRLITKDTLEEKIMGLQKFKMNIASSIVNQQNSGLASMDTHQLLDLFDSNLDDSNNEENENSESNGNKRNKDKDNDDITDEGGLGGKAGNAVKELGELWDTKQYEEEYNLNSFIKTLK</sequence>
<evidence type="ECO:0000256" key="8">
    <source>
        <dbReference type="ARBA" id="ARBA00023125"/>
    </source>
</evidence>
<dbReference type="InterPro" id="IPR044972">
    <property type="entry name" value="Mot1"/>
</dbReference>
<dbReference type="SUPFAM" id="SSF48371">
    <property type="entry name" value="ARM repeat"/>
    <property type="match status" value="1"/>
</dbReference>
<evidence type="ECO:0000256" key="6">
    <source>
        <dbReference type="ARBA" id="ARBA00022806"/>
    </source>
</evidence>
<dbReference type="InterPro" id="IPR049730">
    <property type="entry name" value="SNF2/RAD54-like_C"/>
</dbReference>
<reference evidence="15 16" key="1">
    <citation type="journal article" date="2023" name="Elife">
        <title>Identification of key yeast species and microbe-microbe interactions impacting larval growth of Drosophila in the wild.</title>
        <authorList>
            <person name="Mure A."/>
            <person name="Sugiura Y."/>
            <person name="Maeda R."/>
            <person name="Honda K."/>
            <person name="Sakurai N."/>
            <person name="Takahashi Y."/>
            <person name="Watada M."/>
            <person name="Katoh T."/>
            <person name="Gotoh A."/>
            <person name="Gotoh Y."/>
            <person name="Taniguchi I."/>
            <person name="Nakamura K."/>
            <person name="Hayashi T."/>
            <person name="Katayama T."/>
            <person name="Uemura T."/>
            <person name="Hattori Y."/>
        </authorList>
    </citation>
    <scope>NUCLEOTIDE SEQUENCE [LARGE SCALE GENOMIC DNA]</scope>
    <source>
        <strain evidence="15 16">PK-24</strain>
    </source>
</reference>
<feature type="region of interest" description="Disordered" evidence="12">
    <location>
        <begin position="719"/>
        <end position="749"/>
    </location>
</feature>
<feature type="compositionally biased region" description="Basic and acidic residues" evidence="12">
    <location>
        <begin position="735"/>
        <end position="748"/>
    </location>
</feature>
<dbReference type="InterPro" id="IPR016024">
    <property type="entry name" value="ARM-type_fold"/>
</dbReference>
<keyword evidence="5" id="KW-0378">Hydrolase</keyword>
<dbReference type="FunFam" id="3.40.50.300:FF:000428">
    <property type="entry name" value="TATA-binding protein-associated factor 172"/>
    <property type="match status" value="1"/>
</dbReference>
<dbReference type="InterPro" id="IPR000330">
    <property type="entry name" value="SNF2_N"/>
</dbReference>
<dbReference type="GO" id="GO:0005634">
    <property type="term" value="C:nucleus"/>
    <property type="evidence" value="ECO:0007669"/>
    <property type="project" value="UniProtKB-SubCell"/>
</dbReference>
<feature type="region of interest" description="Disordered" evidence="12">
    <location>
        <begin position="74"/>
        <end position="104"/>
    </location>
</feature>
<keyword evidence="7" id="KW-0067">ATP-binding</keyword>
<dbReference type="PROSITE" id="PS51192">
    <property type="entry name" value="HELICASE_ATP_BIND_1"/>
    <property type="match status" value="1"/>
</dbReference>
<keyword evidence="16" id="KW-1185">Reference proteome</keyword>
<evidence type="ECO:0000256" key="11">
    <source>
        <dbReference type="ARBA" id="ARBA00081329"/>
    </source>
</evidence>
<keyword evidence="3" id="KW-0677">Repeat</keyword>
<evidence type="ECO:0000256" key="12">
    <source>
        <dbReference type="SAM" id="MobiDB-lite"/>
    </source>
</evidence>
<proteinExistence type="inferred from homology"/>
<evidence type="ECO:0000256" key="10">
    <source>
        <dbReference type="ARBA" id="ARBA00073046"/>
    </source>
</evidence>
<feature type="compositionally biased region" description="Basic and acidic residues" evidence="12">
    <location>
        <begin position="78"/>
        <end position="98"/>
    </location>
</feature>
<evidence type="ECO:0000256" key="5">
    <source>
        <dbReference type="ARBA" id="ARBA00022801"/>
    </source>
</evidence>
<feature type="region of interest" description="Disordered" evidence="12">
    <location>
        <begin position="1892"/>
        <end position="1932"/>
    </location>
</feature>
<dbReference type="PANTHER" id="PTHR36498:SF1">
    <property type="entry name" value="TATA-BINDING PROTEIN-ASSOCIATED FACTOR 172"/>
    <property type="match status" value="1"/>
</dbReference>
<accession>A0AAV5QZF9</accession>
<evidence type="ECO:0000259" key="14">
    <source>
        <dbReference type="PROSITE" id="PS51194"/>
    </source>
</evidence>
<dbReference type="CDD" id="cd18793">
    <property type="entry name" value="SF2_C_SNF"/>
    <property type="match status" value="1"/>
</dbReference>
<dbReference type="GO" id="GO:0016887">
    <property type="term" value="F:ATP hydrolysis activity"/>
    <property type="evidence" value="ECO:0007669"/>
    <property type="project" value="InterPro"/>
</dbReference>
<dbReference type="InterPro" id="IPR022707">
    <property type="entry name" value="Mot1_central_dom"/>
</dbReference>
<dbReference type="Pfam" id="PF00271">
    <property type="entry name" value="Helicase_C"/>
    <property type="match status" value="1"/>
</dbReference>
<evidence type="ECO:0000256" key="9">
    <source>
        <dbReference type="ARBA" id="ARBA00023242"/>
    </source>
</evidence>
<gene>
    <name evidence="15" type="ORF">DAPK24_011860</name>
</gene>
<dbReference type="InterPro" id="IPR001650">
    <property type="entry name" value="Helicase_C-like"/>
</dbReference>
<dbReference type="FunFam" id="3.40.50.10810:FF:000009">
    <property type="entry name" value="B-TFIID TATA-box-binding protein-associated factor 1"/>
    <property type="match status" value="1"/>
</dbReference>
<dbReference type="Gene3D" id="3.40.50.300">
    <property type="entry name" value="P-loop containing nucleotide triphosphate hydrolases"/>
    <property type="match status" value="1"/>
</dbReference>
<evidence type="ECO:0000313" key="16">
    <source>
        <dbReference type="Proteomes" id="UP001378960"/>
    </source>
</evidence>
<evidence type="ECO:0000256" key="4">
    <source>
        <dbReference type="ARBA" id="ARBA00022741"/>
    </source>
</evidence>
<keyword evidence="9" id="KW-0539">Nucleus</keyword>
<feature type="compositionally biased region" description="Acidic residues" evidence="12">
    <location>
        <begin position="1893"/>
        <end position="1904"/>
    </location>
</feature>
<comment type="subcellular location">
    <subcellularLocation>
        <location evidence="1">Nucleus</location>
    </subcellularLocation>
</comment>
<dbReference type="EMBL" id="BTGB01000001">
    <property type="protein sequence ID" value="GMM44611.1"/>
    <property type="molecule type" value="Genomic_DNA"/>
</dbReference>
<protein>
    <recommendedName>
        <fullName evidence="10">TATA-binding protein-associated factor mot1</fullName>
    </recommendedName>
    <alternativeName>
        <fullName evidence="11">Modifier of transcription 1</fullName>
    </alternativeName>
</protein>
<dbReference type="GO" id="GO:0017025">
    <property type="term" value="F:TBP-class protein binding"/>
    <property type="evidence" value="ECO:0007669"/>
    <property type="project" value="InterPro"/>
</dbReference>
<dbReference type="Proteomes" id="UP001378960">
    <property type="component" value="Unassembled WGS sequence"/>
</dbReference>
<dbReference type="InterPro" id="IPR038718">
    <property type="entry name" value="SNF2-like_sf"/>
</dbReference>
<dbReference type="PROSITE" id="PS51194">
    <property type="entry name" value="HELICASE_CTER"/>
    <property type="match status" value="1"/>
</dbReference>
<dbReference type="Gene3D" id="1.25.10.10">
    <property type="entry name" value="Leucine-rich Repeat Variant"/>
    <property type="match status" value="2"/>
</dbReference>
<dbReference type="InterPro" id="IPR011989">
    <property type="entry name" value="ARM-like"/>
</dbReference>
<evidence type="ECO:0000256" key="1">
    <source>
        <dbReference type="ARBA" id="ARBA00004123"/>
    </source>
</evidence>
<dbReference type="GO" id="GO:0003677">
    <property type="term" value="F:DNA binding"/>
    <property type="evidence" value="ECO:0007669"/>
    <property type="project" value="UniProtKB-KW"/>
</dbReference>
<dbReference type="GO" id="GO:0004386">
    <property type="term" value="F:helicase activity"/>
    <property type="evidence" value="ECO:0007669"/>
    <property type="project" value="UniProtKB-KW"/>
</dbReference>
<keyword evidence="8 15" id="KW-0238">DNA-binding</keyword>
<evidence type="ECO:0000256" key="3">
    <source>
        <dbReference type="ARBA" id="ARBA00022737"/>
    </source>
</evidence>
<dbReference type="InterPro" id="IPR027417">
    <property type="entry name" value="P-loop_NTPase"/>
</dbReference>
<evidence type="ECO:0000256" key="7">
    <source>
        <dbReference type="ARBA" id="ARBA00022840"/>
    </source>
</evidence>
<dbReference type="Pfam" id="PF12054">
    <property type="entry name" value="DUF3535"/>
    <property type="match status" value="1"/>
</dbReference>
<feature type="domain" description="Helicase ATP-binding" evidence="13">
    <location>
        <begin position="1372"/>
        <end position="1549"/>
    </location>
</feature>
<evidence type="ECO:0000259" key="13">
    <source>
        <dbReference type="PROSITE" id="PS51192"/>
    </source>
</evidence>
<feature type="domain" description="Helicase C-terminal" evidence="14">
    <location>
        <begin position="1729"/>
        <end position="1878"/>
    </location>
</feature>
<dbReference type="SMART" id="SM00487">
    <property type="entry name" value="DEXDc"/>
    <property type="match status" value="1"/>
</dbReference>
<dbReference type="SMART" id="SM00490">
    <property type="entry name" value="HELICc"/>
    <property type="match status" value="1"/>
</dbReference>
<dbReference type="GO" id="GO:0005524">
    <property type="term" value="F:ATP binding"/>
    <property type="evidence" value="ECO:0007669"/>
    <property type="project" value="UniProtKB-KW"/>
</dbReference>
<evidence type="ECO:0000313" key="15">
    <source>
        <dbReference type="EMBL" id="GMM44611.1"/>
    </source>
</evidence>
<comment type="similarity">
    <text evidence="2">Belongs to the SNF2/RAD54 helicase family.</text>
</comment>
<dbReference type="PANTHER" id="PTHR36498">
    <property type="entry name" value="TATA-BINDING PROTEIN-ASSOCIATED FACTOR 172"/>
    <property type="match status" value="1"/>
</dbReference>
<name>A0AAV5QZF9_PICKL</name>
<dbReference type="InterPro" id="IPR044078">
    <property type="entry name" value="Mot1_ATP-bd"/>
</dbReference>
<dbReference type="Pfam" id="PF00176">
    <property type="entry name" value="SNF2-rel_dom"/>
    <property type="match status" value="1"/>
</dbReference>
<dbReference type="SUPFAM" id="SSF52540">
    <property type="entry name" value="P-loop containing nucleoside triphosphate hydrolases"/>
    <property type="match status" value="2"/>
</dbReference>
<evidence type="ECO:0000256" key="2">
    <source>
        <dbReference type="ARBA" id="ARBA00007025"/>
    </source>
</evidence>
<dbReference type="Gene3D" id="3.40.50.10810">
    <property type="entry name" value="Tandem AAA-ATPase domain"/>
    <property type="match status" value="1"/>
</dbReference>
<keyword evidence="4" id="KW-0547">Nucleotide-binding</keyword>
<dbReference type="CDD" id="cd17999">
    <property type="entry name" value="DEXHc_Mot1"/>
    <property type="match status" value="1"/>
</dbReference>
<dbReference type="InterPro" id="IPR014001">
    <property type="entry name" value="Helicase_ATP-bd"/>
</dbReference>
<organism evidence="15 16">
    <name type="scientific">Pichia kluyveri</name>
    <name type="common">Yeast</name>
    <dbReference type="NCBI Taxonomy" id="36015"/>
    <lineage>
        <taxon>Eukaryota</taxon>
        <taxon>Fungi</taxon>
        <taxon>Dikarya</taxon>
        <taxon>Ascomycota</taxon>
        <taxon>Saccharomycotina</taxon>
        <taxon>Pichiomycetes</taxon>
        <taxon>Pichiales</taxon>
        <taxon>Pichiaceae</taxon>
        <taxon>Pichia</taxon>
    </lineage>
</organism>
<keyword evidence="6" id="KW-0347">Helicase</keyword>
<comment type="caution">
    <text evidence="15">The sequence shown here is derived from an EMBL/GenBank/DDBJ whole genome shotgun (WGS) entry which is preliminary data.</text>
</comment>